<dbReference type="PANTHER" id="PTHR35868">
    <property type="entry name" value="DUF2804 DOMAIN-CONTAINING PROTEIN-RELATED"/>
    <property type="match status" value="1"/>
</dbReference>
<evidence type="ECO:0000313" key="3">
    <source>
        <dbReference type="Proteomes" id="UP000007797"/>
    </source>
</evidence>
<keyword evidence="3" id="KW-1185">Reference proteome</keyword>
<protein>
    <recommendedName>
        <fullName evidence="4">DUF2804 family protein</fullName>
    </recommendedName>
</protein>
<keyword evidence="1" id="KW-0472">Membrane</keyword>
<dbReference type="Pfam" id="PF10974">
    <property type="entry name" value="DUF2804"/>
    <property type="match status" value="1"/>
</dbReference>
<organism evidence="2 3">
    <name type="scientific">Cavenderia fasciculata</name>
    <name type="common">Slime mold</name>
    <name type="synonym">Dictyostelium fasciculatum</name>
    <dbReference type="NCBI Taxonomy" id="261658"/>
    <lineage>
        <taxon>Eukaryota</taxon>
        <taxon>Amoebozoa</taxon>
        <taxon>Evosea</taxon>
        <taxon>Eumycetozoa</taxon>
        <taxon>Dictyostelia</taxon>
        <taxon>Acytosteliales</taxon>
        <taxon>Cavenderiaceae</taxon>
        <taxon>Cavenderia</taxon>
    </lineage>
</organism>
<reference evidence="3" key="1">
    <citation type="journal article" date="2011" name="Genome Res.">
        <title>Phylogeny-wide analysis of social amoeba genomes highlights ancient origins for complex intercellular communication.</title>
        <authorList>
            <person name="Heidel A.J."/>
            <person name="Lawal H.M."/>
            <person name="Felder M."/>
            <person name="Schilde C."/>
            <person name="Helps N.R."/>
            <person name="Tunggal B."/>
            <person name="Rivero F."/>
            <person name="John U."/>
            <person name="Schleicher M."/>
            <person name="Eichinger L."/>
            <person name="Platzer M."/>
            <person name="Noegel A.A."/>
            <person name="Schaap P."/>
            <person name="Gloeckner G."/>
        </authorList>
    </citation>
    <scope>NUCLEOTIDE SEQUENCE [LARGE SCALE GENOMIC DNA]</scope>
    <source>
        <strain evidence="3">SH3</strain>
    </source>
</reference>
<dbReference type="InterPro" id="IPR021243">
    <property type="entry name" value="DUF2804"/>
</dbReference>
<gene>
    <name evidence="2" type="ORF">DFA_04768</name>
</gene>
<dbReference type="GeneID" id="14874445"/>
<keyword evidence="1" id="KW-1133">Transmembrane helix</keyword>
<dbReference type="OMA" id="SPWYIAE"/>
<evidence type="ECO:0000256" key="1">
    <source>
        <dbReference type="SAM" id="Phobius"/>
    </source>
</evidence>
<evidence type="ECO:0000313" key="2">
    <source>
        <dbReference type="EMBL" id="EGG22638.1"/>
    </source>
</evidence>
<feature type="transmembrane region" description="Helical" evidence="1">
    <location>
        <begin position="6"/>
        <end position="29"/>
    </location>
</feature>
<evidence type="ECO:0008006" key="4">
    <source>
        <dbReference type="Google" id="ProtNLM"/>
    </source>
</evidence>
<keyword evidence="1" id="KW-0812">Transmembrane</keyword>
<dbReference type="PANTHER" id="PTHR35868:SF1">
    <property type="entry name" value="DUF2804 DOMAIN-CONTAINING PROTEIN"/>
    <property type="match status" value="1"/>
</dbReference>
<accession>F4PQH5</accession>
<sequence length="431" mass="49966">MQTLSKIASFLKSALKVITFPLFALLILYEKLYRRQQQQCTFKSYQDPCLENQQEIKEKKGDLLGDDGKLVCCGWSRNTMFDYNPSALSLYQRMFRLKEWSYYAVGSETFYFAVAAVDLGYAINYQTFYIDYENPANTRKDQVVIPGFFRRGRFMPKDSCLAGNHIQYNSKSFKIHFHVNDHPLEEEEEEGSSSTNHQHGECTTKMLTNESKHLHFIEMASEKMKTKVKMEFDVSPTRESMVLATRIGENKFYYNRKTNLIPVKGSLLVDGVEHLSDQYDGNRHSFGILDWGRGVWEYNSFWIWCTTWKRMDDGRTIGFNFGSGFGDLRSHTENCVNIDGVIHKLGHVEIKYNKDNLQSPWTFTCPHGRFGDAPITFTPITKKLEVENFIVVSSHFSQIIGHFAGTVILDNGEKITFDNMYGFSEVHYARW</sequence>
<dbReference type="EMBL" id="GL883009">
    <property type="protein sequence ID" value="EGG22638.1"/>
    <property type="molecule type" value="Genomic_DNA"/>
</dbReference>
<name>F4PQH5_CACFS</name>
<dbReference type="RefSeq" id="XP_004360489.1">
    <property type="nucleotide sequence ID" value="XM_004360432.1"/>
</dbReference>
<dbReference type="AlphaFoldDB" id="F4PQH5"/>
<dbReference type="OrthoDB" id="4763727at2759"/>
<proteinExistence type="predicted"/>
<dbReference type="Proteomes" id="UP000007797">
    <property type="component" value="Unassembled WGS sequence"/>
</dbReference>
<dbReference type="KEGG" id="dfa:DFA_04768"/>